<dbReference type="InterPro" id="IPR024624">
    <property type="entry name" value="Pyridox_Oxase_Alr4036_FMN-bd"/>
</dbReference>
<dbReference type="InParanoid" id="B7G2E7"/>
<dbReference type="AlphaFoldDB" id="B7G2E7"/>
<evidence type="ECO:0000259" key="3">
    <source>
        <dbReference type="Pfam" id="PF12766"/>
    </source>
</evidence>
<feature type="domain" description="Pyridoxamine 5'-phosphate oxidase Alr4036 family FMN-binding" evidence="3">
    <location>
        <begin position="90"/>
        <end position="197"/>
    </location>
</feature>
<organism evidence="4 5">
    <name type="scientific">Phaeodactylum tricornutum (strain CCAP 1055/1)</name>
    <dbReference type="NCBI Taxonomy" id="556484"/>
    <lineage>
        <taxon>Eukaryota</taxon>
        <taxon>Sar</taxon>
        <taxon>Stramenopiles</taxon>
        <taxon>Ochrophyta</taxon>
        <taxon>Bacillariophyta</taxon>
        <taxon>Bacillariophyceae</taxon>
        <taxon>Bacillariophycidae</taxon>
        <taxon>Naviculales</taxon>
        <taxon>Phaeodactylaceae</taxon>
        <taxon>Phaeodactylum</taxon>
    </lineage>
</organism>
<evidence type="ECO:0000256" key="1">
    <source>
        <dbReference type="SAM" id="MobiDB-lite"/>
    </source>
</evidence>
<feature type="compositionally biased region" description="Basic and acidic residues" evidence="1">
    <location>
        <begin position="229"/>
        <end position="247"/>
    </location>
</feature>
<dbReference type="EMBL" id="CM000614">
    <property type="protein sequence ID" value="EEC47289.1"/>
    <property type="molecule type" value="Genomic_DNA"/>
</dbReference>
<keyword evidence="2" id="KW-0732">Signal</keyword>
<proteinExistence type="predicted"/>
<dbReference type="OrthoDB" id="434253at2759"/>
<reference evidence="4 5" key="1">
    <citation type="journal article" date="2008" name="Nature">
        <title>The Phaeodactylum genome reveals the evolutionary history of diatom genomes.</title>
        <authorList>
            <person name="Bowler C."/>
            <person name="Allen A.E."/>
            <person name="Badger J.H."/>
            <person name="Grimwood J."/>
            <person name="Jabbari K."/>
            <person name="Kuo A."/>
            <person name="Maheswari U."/>
            <person name="Martens C."/>
            <person name="Maumus F."/>
            <person name="Otillar R.P."/>
            <person name="Rayko E."/>
            <person name="Salamov A."/>
            <person name="Vandepoele K."/>
            <person name="Beszteri B."/>
            <person name="Gruber A."/>
            <person name="Heijde M."/>
            <person name="Katinka M."/>
            <person name="Mock T."/>
            <person name="Valentin K."/>
            <person name="Verret F."/>
            <person name="Berges J.A."/>
            <person name="Brownlee C."/>
            <person name="Cadoret J.P."/>
            <person name="Chiovitti A."/>
            <person name="Choi C.J."/>
            <person name="Coesel S."/>
            <person name="De Martino A."/>
            <person name="Detter J.C."/>
            <person name="Durkin C."/>
            <person name="Falciatore A."/>
            <person name="Fournet J."/>
            <person name="Haruta M."/>
            <person name="Huysman M.J."/>
            <person name="Jenkins B.D."/>
            <person name="Jiroutova K."/>
            <person name="Jorgensen R.E."/>
            <person name="Joubert Y."/>
            <person name="Kaplan A."/>
            <person name="Kroger N."/>
            <person name="Kroth P.G."/>
            <person name="La Roche J."/>
            <person name="Lindquist E."/>
            <person name="Lommer M."/>
            <person name="Martin-Jezequel V."/>
            <person name="Lopez P.J."/>
            <person name="Lucas S."/>
            <person name="Mangogna M."/>
            <person name="McGinnis K."/>
            <person name="Medlin L.K."/>
            <person name="Montsant A."/>
            <person name="Oudot-Le Secq M.P."/>
            <person name="Napoli C."/>
            <person name="Obornik M."/>
            <person name="Parker M.S."/>
            <person name="Petit J.L."/>
            <person name="Porcel B.M."/>
            <person name="Poulsen N."/>
            <person name="Robison M."/>
            <person name="Rychlewski L."/>
            <person name="Rynearson T.A."/>
            <person name="Schmutz J."/>
            <person name="Shapiro H."/>
            <person name="Siaut M."/>
            <person name="Stanley M."/>
            <person name="Sussman M.R."/>
            <person name="Taylor A.R."/>
            <person name="Vardi A."/>
            <person name="von Dassow P."/>
            <person name="Vyverman W."/>
            <person name="Willis A."/>
            <person name="Wyrwicz L.S."/>
            <person name="Rokhsar D.S."/>
            <person name="Weissenbach J."/>
            <person name="Armbrust E.V."/>
            <person name="Green B.R."/>
            <person name="Van de Peer Y."/>
            <person name="Grigoriev I.V."/>
        </authorList>
    </citation>
    <scope>NUCLEOTIDE SEQUENCE [LARGE SCALE GENOMIC DNA]</scope>
    <source>
        <strain evidence="4 5">CCAP 1055/1</strain>
    </source>
</reference>
<evidence type="ECO:0000313" key="5">
    <source>
        <dbReference type="Proteomes" id="UP000000759"/>
    </source>
</evidence>
<dbReference type="KEGG" id="pti:PHATRDRAFT_47090"/>
<dbReference type="InterPro" id="IPR012349">
    <property type="entry name" value="Split_barrel_FMN-bd"/>
</dbReference>
<evidence type="ECO:0000256" key="2">
    <source>
        <dbReference type="SAM" id="SignalP"/>
    </source>
</evidence>
<gene>
    <name evidence="4" type="ORF">PHATRDRAFT_47090</name>
</gene>
<sequence length="303" mass="33973">MVAGFRIVYLCLTTTTVNGLRWTTRTQPPIAFALSSCFPKSFRSNFHTSATQARLMSSNDKNIDTESVGKSDIGAATQDADPPADTAMNRSWRSLLEVSSNKSRKTRGSNYVQLATFDPEANQPKCRTVVFRGFQKLPPDHKYASELDGKSCVMKMITDIRSHKVKQVEASEDSAAEMVWWFSKTSEQYRVQGKLLFVGGGNFLDDGDRELAIARKEIWGNMSDSAREGFFDEHTPGEPYSGDKKTDLPSGGRDTDGNLLPPPDNFLLMLLIPNEVDYLRLTDMYRQADRLGEDGWSFERVNP</sequence>
<dbReference type="eggNOG" id="KOG4558">
    <property type="taxonomic scope" value="Eukaryota"/>
</dbReference>
<dbReference type="STRING" id="556484.B7G2E7"/>
<dbReference type="Gene3D" id="2.30.110.10">
    <property type="entry name" value="Electron Transport, Fmn-binding Protein, Chain A"/>
    <property type="match status" value="1"/>
</dbReference>
<dbReference type="Proteomes" id="UP000000759">
    <property type="component" value="Chromosome 12"/>
</dbReference>
<dbReference type="GO" id="GO:0010181">
    <property type="term" value="F:FMN binding"/>
    <property type="evidence" value="ECO:0007669"/>
    <property type="project" value="InterPro"/>
</dbReference>
<dbReference type="HOGENOM" id="CLU_058669_1_2_1"/>
<evidence type="ECO:0000313" key="4">
    <source>
        <dbReference type="EMBL" id="EEC47289.1"/>
    </source>
</evidence>
<dbReference type="Pfam" id="PF12766">
    <property type="entry name" value="Pyridox_oxase_2"/>
    <property type="match status" value="1"/>
</dbReference>
<reference evidence="5" key="2">
    <citation type="submission" date="2008-08" db="EMBL/GenBank/DDBJ databases">
        <authorList>
            <consortium name="Diatom Consortium"/>
            <person name="Grigoriev I."/>
            <person name="Grimwood J."/>
            <person name="Kuo A."/>
            <person name="Otillar R.P."/>
            <person name="Salamov A."/>
            <person name="Detter J.C."/>
            <person name="Lindquist E."/>
            <person name="Shapiro H."/>
            <person name="Lucas S."/>
            <person name="Glavina del Rio T."/>
            <person name="Pitluck S."/>
            <person name="Rokhsar D."/>
            <person name="Bowler C."/>
        </authorList>
    </citation>
    <scope>GENOME REANNOTATION</scope>
    <source>
        <strain evidence="5">CCAP 1055/1</strain>
    </source>
</reference>
<keyword evidence="5" id="KW-1185">Reference proteome</keyword>
<accession>B7G2E7</accession>
<dbReference type="PANTHER" id="PTHR28243:SF1">
    <property type="entry name" value="PYRIDOXAMINE 5'-PHOSPHATE OXIDASE ALR4036 FAMILY FMN-BINDING DOMAIN-CONTAINING PROTEIN"/>
    <property type="match status" value="1"/>
</dbReference>
<dbReference type="SUPFAM" id="SSF50475">
    <property type="entry name" value="FMN-binding split barrel"/>
    <property type="match status" value="1"/>
</dbReference>
<name>B7G2E7_PHATC</name>
<feature type="compositionally biased region" description="Low complexity" evidence="1">
    <location>
        <begin position="75"/>
        <end position="87"/>
    </location>
</feature>
<feature type="region of interest" description="Disordered" evidence="1">
    <location>
        <begin position="229"/>
        <end position="259"/>
    </location>
</feature>
<feature type="signal peptide" evidence="2">
    <location>
        <begin position="1"/>
        <end position="19"/>
    </location>
</feature>
<protein>
    <recommendedName>
        <fullName evidence="3">Pyridoxamine 5'-phosphate oxidase Alr4036 family FMN-binding domain-containing protein</fullName>
    </recommendedName>
</protein>
<feature type="region of interest" description="Disordered" evidence="1">
    <location>
        <begin position="57"/>
        <end position="88"/>
    </location>
</feature>
<dbReference type="PANTHER" id="PTHR28243">
    <property type="entry name" value="AGL049CP"/>
    <property type="match status" value="1"/>
</dbReference>
<dbReference type="RefSeq" id="XP_002181366.1">
    <property type="nucleotide sequence ID" value="XM_002181330.1"/>
</dbReference>
<dbReference type="PaxDb" id="2850-Phatr47090"/>
<feature type="chain" id="PRO_5002855746" description="Pyridoxamine 5'-phosphate oxidase Alr4036 family FMN-binding domain-containing protein" evidence="2">
    <location>
        <begin position="20"/>
        <end position="303"/>
    </location>
</feature>
<dbReference type="GeneID" id="7202008"/>